<organism evidence="2 3">
    <name type="scientific">Haloferula luteola</name>
    <dbReference type="NCBI Taxonomy" id="595692"/>
    <lineage>
        <taxon>Bacteria</taxon>
        <taxon>Pseudomonadati</taxon>
        <taxon>Verrucomicrobiota</taxon>
        <taxon>Verrucomicrobiia</taxon>
        <taxon>Verrucomicrobiales</taxon>
        <taxon>Verrucomicrobiaceae</taxon>
        <taxon>Haloferula</taxon>
    </lineage>
</organism>
<evidence type="ECO:0000256" key="1">
    <source>
        <dbReference type="SAM" id="Phobius"/>
    </source>
</evidence>
<feature type="transmembrane region" description="Helical" evidence="1">
    <location>
        <begin position="307"/>
        <end position="332"/>
    </location>
</feature>
<reference evidence="2 3" key="1">
    <citation type="submission" date="2020-08" db="EMBL/GenBank/DDBJ databases">
        <title>Genomic Encyclopedia of Type Strains, Phase IV (KMG-IV): sequencing the most valuable type-strain genomes for metagenomic binning, comparative biology and taxonomic classification.</title>
        <authorList>
            <person name="Goeker M."/>
        </authorList>
    </citation>
    <scope>NUCLEOTIDE SEQUENCE [LARGE SCALE GENOMIC DNA]</scope>
    <source>
        <strain evidence="2 3">YC6886</strain>
    </source>
</reference>
<keyword evidence="1" id="KW-1133">Transmembrane helix</keyword>
<proteinExistence type="predicted"/>
<dbReference type="InterPro" id="IPR032809">
    <property type="entry name" value="Put_HupE_UreJ"/>
</dbReference>
<sequence length="369" mass="41209">MIRMFAAILLGVFLSLPCQSHQIDEISGSLETSESSLQIRLLVDAAYALPESRGDENPEVPDLAWLRSQTPEAWERIRDEATHYLQECLRGDADGKPIQWEVTFPDFATDPPRFVSEGDPEMPPMLEVVAETPLPQERLVLSWTEPLGVVLILTTSDEILPVVSGDRITIFEHEGGRPSKLHRPGFIRWLQIGWEHILPHGTDHILFILGVYLLLPQWKSLLKQSLTFTLAHSATLIFAALGWVNLPTTPIEVLIALSISWMAWENLRRTPLDARRYATIAGFGLIHGLGFAKMLQPLLPPGRPDQWAIGIVGFNLGVEAGQIAVLVVAWSLSSWWQPAAFQKLRFTGSLMIAAVGLYWAFERGISAFL</sequence>
<feature type="transmembrane region" description="Helical" evidence="1">
    <location>
        <begin position="344"/>
        <end position="361"/>
    </location>
</feature>
<protein>
    <submittedName>
        <fullName evidence="2">Hydrogenase/urease accessory protein HupE</fullName>
    </submittedName>
</protein>
<keyword evidence="3" id="KW-1185">Reference proteome</keyword>
<evidence type="ECO:0000313" key="3">
    <source>
        <dbReference type="Proteomes" id="UP000557717"/>
    </source>
</evidence>
<feature type="transmembrane region" description="Helical" evidence="1">
    <location>
        <begin position="274"/>
        <end position="295"/>
    </location>
</feature>
<accession>A0A840UUM3</accession>
<keyword evidence="1" id="KW-0812">Transmembrane</keyword>
<dbReference type="EMBL" id="JACHFD010000001">
    <property type="protein sequence ID" value="MBB5349897.1"/>
    <property type="molecule type" value="Genomic_DNA"/>
</dbReference>
<comment type="caution">
    <text evidence="2">The sequence shown here is derived from an EMBL/GenBank/DDBJ whole genome shotgun (WGS) entry which is preliminary data.</text>
</comment>
<dbReference type="AlphaFoldDB" id="A0A840UUM3"/>
<dbReference type="Proteomes" id="UP000557717">
    <property type="component" value="Unassembled WGS sequence"/>
</dbReference>
<keyword evidence="1" id="KW-0472">Membrane</keyword>
<gene>
    <name evidence="2" type="ORF">HNR46_000118</name>
</gene>
<evidence type="ECO:0000313" key="2">
    <source>
        <dbReference type="EMBL" id="MBB5349897.1"/>
    </source>
</evidence>
<dbReference type="Pfam" id="PF13795">
    <property type="entry name" value="HupE_UreJ_2"/>
    <property type="match status" value="1"/>
</dbReference>
<name>A0A840UUM3_9BACT</name>